<comment type="caution">
    <text evidence="2">The sequence shown here is derived from an EMBL/GenBank/DDBJ whole genome shotgun (WGS) entry which is preliminary data.</text>
</comment>
<dbReference type="EMBL" id="PGCI01000017">
    <property type="protein sequence ID" value="PLW49262.1"/>
    <property type="molecule type" value="Genomic_DNA"/>
</dbReference>
<feature type="compositionally biased region" description="Polar residues" evidence="1">
    <location>
        <begin position="701"/>
        <end position="711"/>
    </location>
</feature>
<feature type="compositionally biased region" description="Basic and acidic residues" evidence="1">
    <location>
        <begin position="674"/>
        <end position="688"/>
    </location>
</feature>
<evidence type="ECO:0000313" key="2">
    <source>
        <dbReference type="EMBL" id="PLW49262.1"/>
    </source>
</evidence>
<feature type="compositionally biased region" description="Polar residues" evidence="1">
    <location>
        <begin position="23"/>
        <end position="35"/>
    </location>
</feature>
<feature type="compositionally biased region" description="Low complexity" evidence="1">
    <location>
        <begin position="480"/>
        <end position="494"/>
    </location>
</feature>
<feature type="region of interest" description="Disordered" evidence="1">
    <location>
        <begin position="1"/>
        <end position="35"/>
    </location>
</feature>
<evidence type="ECO:0000256" key="1">
    <source>
        <dbReference type="SAM" id="MobiDB-lite"/>
    </source>
</evidence>
<proteinExistence type="predicted"/>
<evidence type="ECO:0000313" key="3">
    <source>
        <dbReference type="Proteomes" id="UP000235392"/>
    </source>
</evidence>
<feature type="region of interest" description="Disordered" evidence="1">
    <location>
        <begin position="475"/>
        <end position="720"/>
    </location>
</feature>
<feature type="compositionally biased region" description="Pro residues" evidence="1">
    <location>
        <begin position="164"/>
        <end position="178"/>
    </location>
</feature>
<feature type="compositionally biased region" description="Polar residues" evidence="1">
    <location>
        <begin position="553"/>
        <end position="568"/>
    </location>
</feature>
<dbReference type="Proteomes" id="UP000235392">
    <property type="component" value="Unassembled WGS sequence"/>
</dbReference>
<feature type="region of interest" description="Disordered" evidence="1">
    <location>
        <begin position="143"/>
        <end position="185"/>
    </location>
</feature>
<feature type="compositionally biased region" description="Low complexity" evidence="1">
    <location>
        <begin position="143"/>
        <end position="161"/>
    </location>
</feature>
<gene>
    <name evidence="2" type="ORF">PCASD_02651</name>
</gene>
<organism evidence="2 3">
    <name type="scientific">Puccinia coronata f. sp. avenae</name>
    <dbReference type="NCBI Taxonomy" id="200324"/>
    <lineage>
        <taxon>Eukaryota</taxon>
        <taxon>Fungi</taxon>
        <taxon>Dikarya</taxon>
        <taxon>Basidiomycota</taxon>
        <taxon>Pucciniomycotina</taxon>
        <taxon>Pucciniomycetes</taxon>
        <taxon>Pucciniales</taxon>
        <taxon>Pucciniaceae</taxon>
        <taxon>Puccinia</taxon>
    </lineage>
</organism>
<feature type="compositionally biased region" description="Polar residues" evidence="1">
    <location>
        <begin position="631"/>
        <end position="642"/>
    </location>
</feature>
<sequence length="720" mass="78809">MQPQGNSPFHSELPSLPFPNAPDGSQESWLGPSQTLGSNNQSCQLFYKDPVTGNMNNRHINMNTGHGHINTGHGNINTGHGNFNTGLRNMNTSQLPALQMGPPNFQMMGQDPWGFQLFHNDPRFQMATHAHLNEWVDRCHLNNPTAHPPGGHGPPAAGSHANHPRPPAAQPQSGPPSASPAATPPAYLKSNRRAIMPPPEPTSACVLHLDYIVYIRSVTNELSKAHSNRAPPASKDWVKSVPKQDIAWKTGMVSWNWCSFKEALIRKLDESKPKQHFGKHLTALEKDKKLQYKCIVTHHRVFGVKSHTYVSDEDGFKEFIEAVSSSPMSKCTIKLVMEDPGALAKKIQMEKSAAENLALTYGPEEDRVALERQATQLAHNPKANISSAIRVETAKQITNWVLEKYDFTAKCLRIQDPKDASRSMRLTPTCLRLWARGIMEKDPGIDLDNPPITDEFVLEPVVLGLNKGVVAETLDSRSQAGTSKSTKGGASKSPKGGEKSKGQGPKDPKDDPKRRKQVFTPVRILPNGRVMAPRSIKAVEAEARRRAAAAKKTPTTPRDSSPDSNHSSEPQDEEELALLPPLNFDDEEEATSTSPKVAPKAGHPTNPLELSDSKLSTTGSESAPPPCQRVASRQQTIASPPHTSDVEVPHLAAQLGVHRLPVRNAARSPAGDGVHNEFSRLSVERKQEASPSPTRKRPVSHVSSTRTSDQANIKYLGNKY</sequence>
<name>A0A2N5VH18_9BASI</name>
<reference evidence="2 3" key="1">
    <citation type="submission" date="2017-11" db="EMBL/GenBank/DDBJ databases">
        <title>De novo assembly and phasing of dikaryotic genomes from two isolates of Puccinia coronata f. sp. avenae, the causal agent of oat crown rust.</title>
        <authorList>
            <person name="Miller M.E."/>
            <person name="Zhang Y."/>
            <person name="Omidvar V."/>
            <person name="Sperschneider J."/>
            <person name="Schwessinger B."/>
            <person name="Raley C."/>
            <person name="Palmer J.M."/>
            <person name="Garnica D."/>
            <person name="Upadhyaya N."/>
            <person name="Rathjen J."/>
            <person name="Taylor J.M."/>
            <person name="Park R.F."/>
            <person name="Dodds P.N."/>
            <person name="Hirsch C.D."/>
            <person name="Kianian S.F."/>
            <person name="Figueroa M."/>
        </authorList>
    </citation>
    <scope>NUCLEOTIDE SEQUENCE [LARGE SCALE GENOMIC DNA]</scope>
    <source>
        <strain evidence="2">12SD80</strain>
    </source>
</reference>
<dbReference type="AlphaFoldDB" id="A0A2N5VH18"/>
<protein>
    <submittedName>
        <fullName evidence="2">Uncharacterized protein</fullName>
    </submittedName>
</protein>
<accession>A0A2N5VH18</accession>
<feature type="compositionally biased region" description="Basic and acidic residues" evidence="1">
    <location>
        <begin position="495"/>
        <end position="513"/>
    </location>
</feature>